<organism evidence="2 3">
    <name type="scientific">Nakamurella flavida</name>
    <dbReference type="NCBI Taxonomy" id="363630"/>
    <lineage>
        <taxon>Bacteria</taxon>
        <taxon>Bacillati</taxon>
        <taxon>Actinomycetota</taxon>
        <taxon>Actinomycetes</taxon>
        <taxon>Nakamurellales</taxon>
        <taxon>Nakamurellaceae</taxon>
        <taxon>Nakamurella</taxon>
    </lineage>
</organism>
<keyword evidence="3" id="KW-1185">Reference proteome</keyword>
<dbReference type="InterPro" id="IPR011990">
    <property type="entry name" value="TPR-like_helical_dom_sf"/>
</dbReference>
<comment type="caution">
    <text evidence="2">The sequence shown here is derived from an EMBL/GenBank/DDBJ whole genome shotgun (WGS) entry which is preliminary data.</text>
</comment>
<name>A0A938YP30_9ACTN</name>
<accession>A0A938YP30</accession>
<evidence type="ECO:0000313" key="3">
    <source>
        <dbReference type="Proteomes" id="UP000663801"/>
    </source>
</evidence>
<dbReference type="Proteomes" id="UP000663801">
    <property type="component" value="Unassembled WGS sequence"/>
</dbReference>
<dbReference type="RefSeq" id="WP_205256496.1">
    <property type="nucleotide sequence ID" value="NZ_BAAAPV010000001.1"/>
</dbReference>
<feature type="domain" description="CHAT" evidence="1">
    <location>
        <begin position="623"/>
        <end position="866"/>
    </location>
</feature>
<dbReference type="SUPFAM" id="SSF48452">
    <property type="entry name" value="TPR-like"/>
    <property type="match status" value="1"/>
</dbReference>
<sequence length="868" mass="90328">MTAEVPLLARARAAFTAVAADPAGQRAAVEALVDELEAGPDSVPEALVLALRALAWADRSALDHTAAARRLDRAVRLARRHALVEPLVEILLSRASVNLERGRSAAAAADVRAAGTLTARATPDLWLARAVLLQNLGRSAESRGLYERVLRERGGSARALAVAANNLALIHAQAGRPALASRYLDAAEGHARELPGLRAGVATSRAWATLQAGRLLEAVAAFEAAVPLYAAAGIPPGEHHLEYVDALADLRLIDEARAVADRAVREFRAHGVDLMAADGELRVASLALLAGDHLGAATAADRAERTLRGQRRGVLAARAAVIGVQARLSDTGPDGADLVRAVRAARTLDGLGAASAAVEAHLVSGRLAVGLHRPAVARRHLERAAALAAPAPVLVRIRGRIAAGLSAELDRDGAGVLRQARAGLADLDRHRAAFASLELRVLASAHGAELGRLGLTQAVRDGSGSRALDWMERTRAAALLAVEPVDGPAVDDDLVALRAAQTELAEATVAGAGDLTPLQARVREIEDGIARLTRGARADRSGSRTVVSPADLRRTLGGRVLVEYAVLDGELLAAVVEPRRTRVVRLGPVAQVRARVGDLLFALRRLSRPGGPAEPARRAADRCLAGLRTLLVEPLRTATDVPVVAVPVGALRRIPWSALWSSPVTVAPSAASWWGSLPRPPDGPGAVALIAGPDLPGAREEVAAIRTAHPDPLVLLPPDSTAAAAAAALRRADLAHLACHSHLRTDNPMFSALQLSDGPLTLHEMGLRGIAPRRMVLAACNTAADTGYAANEVLGFVSALIARGTAGLAASIVVVPDLAAVPLMRRLHTGLAAGETITDALFAARTGMDPEDPADFVSWCAFNAYGGS</sequence>
<dbReference type="Gene3D" id="1.25.40.10">
    <property type="entry name" value="Tetratricopeptide repeat domain"/>
    <property type="match status" value="1"/>
</dbReference>
<dbReference type="InterPro" id="IPR024983">
    <property type="entry name" value="CHAT_dom"/>
</dbReference>
<reference evidence="2" key="1">
    <citation type="submission" date="2021-01" db="EMBL/GenBank/DDBJ databases">
        <title>KCTC 19127 draft genome.</title>
        <authorList>
            <person name="An D."/>
        </authorList>
    </citation>
    <scope>NUCLEOTIDE SEQUENCE</scope>
    <source>
        <strain evidence="2">KCTC 19127</strain>
    </source>
</reference>
<evidence type="ECO:0000313" key="2">
    <source>
        <dbReference type="EMBL" id="MBM9476380.1"/>
    </source>
</evidence>
<gene>
    <name evidence="2" type="ORF">JL107_08005</name>
</gene>
<proteinExistence type="predicted"/>
<dbReference type="AlphaFoldDB" id="A0A938YP30"/>
<protein>
    <submittedName>
        <fullName evidence="2">CHAT domain-containing protein</fullName>
    </submittedName>
</protein>
<dbReference type="EMBL" id="JAERWL010000007">
    <property type="protein sequence ID" value="MBM9476380.1"/>
    <property type="molecule type" value="Genomic_DNA"/>
</dbReference>
<evidence type="ECO:0000259" key="1">
    <source>
        <dbReference type="Pfam" id="PF12770"/>
    </source>
</evidence>
<dbReference type="Pfam" id="PF12770">
    <property type="entry name" value="CHAT"/>
    <property type="match status" value="1"/>
</dbReference>